<keyword evidence="1" id="KW-0614">Plasmid</keyword>
<proteinExistence type="predicted"/>
<geneLocation type="plasmid" evidence="1">
    <name>pCPT84-1</name>
</geneLocation>
<name>A0A4Y5T3B3_CLOPF</name>
<organism evidence="1">
    <name type="scientific">Clostridium perfringens</name>
    <dbReference type="NCBI Taxonomy" id="1502"/>
    <lineage>
        <taxon>Bacteria</taxon>
        <taxon>Bacillati</taxon>
        <taxon>Bacillota</taxon>
        <taxon>Clostridia</taxon>
        <taxon>Eubacteriales</taxon>
        <taxon>Clostridiaceae</taxon>
        <taxon>Clostridium</taxon>
    </lineage>
</organism>
<sequence>MAKYNRITKKEIEIINNNLRSKPARERYINVLNYLKFHVEKKNGELCICKSFQKNV</sequence>
<reference evidence="1" key="1">
    <citation type="journal article" date="2019" name="Pathogens">
        <title>In silico Identification of Novel Toxin Homologs and Associated Mobile Genetic Elements in Clostridium perfringens.</title>
        <authorList>
            <person name="Lacey J.A."/>
            <person name="Johanesen P.A."/>
            <person name="Lyras D."/>
            <person name="Moore R.J."/>
        </authorList>
    </citation>
    <scope>NUCLEOTIDE SEQUENCE</scope>
    <source>
        <strain evidence="1">T84</strain>
        <plasmid evidence="1">pCPT84-1</plasmid>
    </source>
</reference>
<protein>
    <submittedName>
        <fullName evidence="1">Uncharacterized protein</fullName>
    </submittedName>
</protein>
<accession>A0A4Y5T3B3</accession>
<dbReference type="EMBL" id="MK285057">
    <property type="protein sequence ID" value="QDB00942.1"/>
    <property type="molecule type" value="Genomic_DNA"/>
</dbReference>
<dbReference type="AlphaFoldDB" id="A0A4Y5T3B3"/>
<dbReference type="RefSeq" id="WP_283698604.1">
    <property type="nucleotide sequence ID" value="NZ_CATNXL010000006.1"/>
</dbReference>
<evidence type="ECO:0000313" key="1">
    <source>
        <dbReference type="EMBL" id="QDB00942.1"/>
    </source>
</evidence>